<keyword evidence="6" id="KW-0521">NADP</keyword>
<dbReference type="Proteomes" id="UP000464378">
    <property type="component" value="Chromosome"/>
</dbReference>
<dbReference type="EMBL" id="LR586016">
    <property type="protein sequence ID" value="VIP03386.1"/>
    <property type="molecule type" value="Genomic_DNA"/>
</dbReference>
<dbReference type="EMBL" id="LR593887">
    <property type="protein sequence ID" value="VTS04144.1"/>
    <property type="molecule type" value="Genomic_DNA"/>
</dbReference>
<dbReference type="PANTHER" id="PTHR11082">
    <property type="entry name" value="TRNA-DIHYDROURIDINE SYNTHASE"/>
    <property type="match status" value="1"/>
</dbReference>
<dbReference type="FunCoup" id="A0A6C2YPJ8">
    <property type="interactions" value="106"/>
</dbReference>
<evidence type="ECO:0000313" key="13">
    <source>
        <dbReference type="EMBL" id="VIP03386.1"/>
    </source>
</evidence>
<dbReference type="PIRSF" id="PIRSF006621">
    <property type="entry name" value="Dus"/>
    <property type="match status" value="1"/>
</dbReference>
<evidence type="ECO:0000256" key="7">
    <source>
        <dbReference type="ARBA" id="ARBA00022884"/>
    </source>
</evidence>
<dbReference type="GO" id="GO:0000049">
    <property type="term" value="F:tRNA binding"/>
    <property type="evidence" value="ECO:0007669"/>
    <property type="project" value="UniProtKB-KW"/>
</dbReference>
<dbReference type="AlphaFoldDB" id="A0A6C2YPJ8"/>
<keyword evidence="5 9" id="KW-0819">tRNA processing</keyword>
<dbReference type="CDD" id="cd02801">
    <property type="entry name" value="DUS_like_FMN"/>
    <property type="match status" value="1"/>
</dbReference>
<name>A0A6C2YPJ8_9BACT</name>
<dbReference type="KEGG" id="tim:GMBLW1_05740"/>
<evidence type="ECO:0000256" key="10">
    <source>
        <dbReference type="PIRSR" id="PIRSR006621-1"/>
    </source>
</evidence>
<dbReference type="Gene3D" id="3.20.20.70">
    <property type="entry name" value="Aldolase class I"/>
    <property type="match status" value="1"/>
</dbReference>
<dbReference type="InterPro" id="IPR013785">
    <property type="entry name" value="Aldolase_TIM"/>
</dbReference>
<keyword evidence="14" id="KW-1185">Reference proteome</keyword>
<feature type="binding site" evidence="11">
    <location>
        <position position="145"/>
    </location>
    <ligand>
        <name>FMN</name>
        <dbReference type="ChEBI" id="CHEBI:58210"/>
    </ligand>
</feature>
<dbReference type="GO" id="GO:0050660">
    <property type="term" value="F:flavin adenine dinucleotide binding"/>
    <property type="evidence" value="ECO:0007669"/>
    <property type="project" value="InterPro"/>
</dbReference>
<evidence type="ECO:0000256" key="3">
    <source>
        <dbReference type="ARBA" id="ARBA00022630"/>
    </source>
</evidence>
<evidence type="ECO:0000256" key="5">
    <source>
        <dbReference type="ARBA" id="ARBA00022694"/>
    </source>
</evidence>
<dbReference type="EC" id="1.3.1.-" evidence="9"/>
<keyword evidence="11" id="KW-0547">Nucleotide-binding</keyword>
<keyword evidence="7" id="KW-0694">RNA-binding</keyword>
<dbReference type="InterPro" id="IPR032886">
    <property type="entry name" value="DusC"/>
</dbReference>
<evidence type="ECO:0000256" key="1">
    <source>
        <dbReference type="ARBA" id="ARBA00001917"/>
    </source>
</evidence>
<evidence type="ECO:0000256" key="8">
    <source>
        <dbReference type="ARBA" id="ARBA00023002"/>
    </source>
</evidence>
<organism evidence="13">
    <name type="scientific">Tuwongella immobilis</name>
    <dbReference type="NCBI Taxonomy" id="692036"/>
    <lineage>
        <taxon>Bacteria</taxon>
        <taxon>Pseudomonadati</taxon>
        <taxon>Planctomycetota</taxon>
        <taxon>Planctomycetia</taxon>
        <taxon>Gemmatales</taxon>
        <taxon>Gemmataceae</taxon>
        <taxon>Tuwongella</taxon>
    </lineage>
</organism>
<evidence type="ECO:0000313" key="14">
    <source>
        <dbReference type="Proteomes" id="UP000464378"/>
    </source>
</evidence>
<dbReference type="Pfam" id="PF01207">
    <property type="entry name" value="Dus"/>
    <property type="match status" value="1"/>
</dbReference>
<dbReference type="SUPFAM" id="SSF51395">
    <property type="entry name" value="FMN-linked oxidoreductases"/>
    <property type="match status" value="1"/>
</dbReference>
<dbReference type="InParanoid" id="A0A6C2YPJ8"/>
<dbReference type="PROSITE" id="PS01136">
    <property type="entry name" value="UPF0034"/>
    <property type="match status" value="1"/>
</dbReference>
<proteinExistence type="inferred from homology"/>
<feature type="domain" description="DUS-like FMN-binding" evidence="12">
    <location>
        <begin position="11"/>
        <end position="248"/>
    </location>
</feature>
<keyword evidence="8 9" id="KW-0560">Oxidoreductase</keyword>
<evidence type="ECO:0000256" key="6">
    <source>
        <dbReference type="ARBA" id="ARBA00022857"/>
    </source>
</evidence>
<sequence length="365" mass="40056">MIRFGTPALVLAPMEGVTDAPMRALMGKIGAFDYAVSEFFRINWTVPQPKELLRHIPELRQSSRTPTNLPVQVQLLGGDPDRLAAAAVVAVQLGACGIDLNFGCPAKTVNRHDGGATLLKFPDRIRTIVRTVRDAVPLPIPVSAKMRLGWDTLDAIQINADRAIEGGASWITIHGRTRAAGYAPPIHWEPIGELRKRSPIPVIANGDIWTLDDFRRCRDITGCEHFMLGRGALANPHLPQAVAHELGTRSAPCPDSPVNWEFWLTQLQFWSEGSPRHPPQLMIRRFKQWLSLAAAHSDFAHFDIVKRAKSVEELLSALANPIAAASGMQSHPESATKSEFADLEPTCDCSTAGNPVTMWIDESVP</sequence>
<dbReference type="RefSeq" id="WP_162658461.1">
    <property type="nucleotide sequence ID" value="NZ_LR593887.1"/>
</dbReference>
<evidence type="ECO:0000256" key="9">
    <source>
        <dbReference type="PIRNR" id="PIRNR006621"/>
    </source>
</evidence>
<feature type="binding site" evidence="11">
    <location>
        <begin position="229"/>
        <end position="230"/>
    </location>
    <ligand>
        <name>FMN</name>
        <dbReference type="ChEBI" id="CHEBI:58210"/>
    </ligand>
</feature>
<dbReference type="InterPro" id="IPR001269">
    <property type="entry name" value="DUS_fam"/>
</dbReference>
<reference evidence="13" key="1">
    <citation type="submission" date="2019-04" db="EMBL/GenBank/DDBJ databases">
        <authorList>
            <consortium name="Science for Life Laboratories"/>
        </authorList>
    </citation>
    <scope>NUCLEOTIDE SEQUENCE</scope>
    <source>
        <strain evidence="13">MBLW1</strain>
    </source>
</reference>
<feature type="binding site" evidence="11">
    <location>
        <position position="174"/>
    </location>
    <ligand>
        <name>FMN</name>
        <dbReference type="ChEBI" id="CHEBI:58210"/>
    </ligand>
</feature>
<accession>A0A6C2YPJ8</accession>
<comment type="cofactor">
    <cofactor evidence="1 9 11">
        <name>FMN</name>
        <dbReference type="ChEBI" id="CHEBI:58210"/>
    </cofactor>
</comment>
<gene>
    <name evidence="13" type="ORF">GMBLW1_05740</name>
</gene>
<keyword evidence="3 9" id="KW-0285">Flavoprotein</keyword>
<keyword evidence="2" id="KW-0820">tRNA-binding</keyword>
<comment type="function">
    <text evidence="9">Catalyzes the synthesis of 5,6-dihydrouridine (D), a modified base found in the D-loop of most tRNAs, via the reduction of the C5-C6 double bond in target uridines.</text>
</comment>
<evidence type="ECO:0000256" key="4">
    <source>
        <dbReference type="ARBA" id="ARBA00022643"/>
    </source>
</evidence>
<feature type="binding site" evidence="11">
    <location>
        <position position="74"/>
    </location>
    <ligand>
        <name>FMN</name>
        <dbReference type="ChEBI" id="CHEBI:58210"/>
    </ligand>
</feature>
<evidence type="ECO:0000259" key="12">
    <source>
        <dbReference type="Pfam" id="PF01207"/>
    </source>
</evidence>
<keyword evidence="4 9" id="KW-0288">FMN</keyword>
<evidence type="ECO:0000256" key="11">
    <source>
        <dbReference type="PIRSR" id="PIRSR006621-2"/>
    </source>
</evidence>
<comment type="similarity">
    <text evidence="9">Belongs to the dus family.</text>
</comment>
<dbReference type="InterPro" id="IPR035587">
    <property type="entry name" value="DUS-like_FMN-bd"/>
</dbReference>
<dbReference type="HAMAP" id="MF_02043">
    <property type="entry name" value="DusC_subfam"/>
    <property type="match status" value="1"/>
</dbReference>
<dbReference type="GO" id="GO:0017150">
    <property type="term" value="F:tRNA dihydrouridine synthase activity"/>
    <property type="evidence" value="ECO:0007669"/>
    <property type="project" value="InterPro"/>
</dbReference>
<evidence type="ECO:0000256" key="2">
    <source>
        <dbReference type="ARBA" id="ARBA00022555"/>
    </source>
</evidence>
<feature type="active site" description="Proton donor" evidence="10">
    <location>
        <position position="104"/>
    </location>
</feature>
<dbReference type="InterPro" id="IPR018517">
    <property type="entry name" value="tRNA_hU_synthase_CS"/>
</dbReference>
<protein>
    <recommendedName>
        <fullName evidence="9">tRNA-dihydrouridine synthase</fullName>
        <ecNumber evidence="9">1.3.1.-</ecNumber>
    </recommendedName>
</protein>
<dbReference type="PANTHER" id="PTHR11082:SF26">
    <property type="entry name" value="TRNA-DIHYDROURIDINE(16) SYNTHASE"/>
    <property type="match status" value="1"/>
</dbReference>